<dbReference type="Proteomes" id="UP000295573">
    <property type="component" value="Unassembled WGS sequence"/>
</dbReference>
<evidence type="ECO:0000313" key="2">
    <source>
        <dbReference type="Proteomes" id="UP000295573"/>
    </source>
</evidence>
<dbReference type="AlphaFoldDB" id="A0A4R2ILK5"/>
<dbReference type="EMBL" id="SLWR01000012">
    <property type="protein sequence ID" value="TCO43575.1"/>
    <property type="molecule type" value="Genomic_DNA"/>
</dbReference>
<proteinExistence type="predicted"/>
<name>A0A4R2ILK5_9ACTN</name>
<organism evidence="1 2">
    <name type="scientific">Kribbella antiqua</name>
    <dbReference type="NCBI Taxonomy" id="2512217"/>
    <lineage>
        <taxon>Bacteria</taxon>
        <taxon>Bacillati</taxon>
        <taxon>Actinomycetota</taxon>
        <taxon>Actinomycetes</taxon>
        <taxon>Propionibacteriales</taxon>
        <taxon>Kribbellaceae</taxon>
        <taxon>Kribbella</taxon>
    </lineage>
</organism>
<gene>
    <name evidence="1" type="ORF">EV646_112152</name>
</gene>
<comment type="caution">
    <text evidence="1">The sequence shown here is derived from an EMBL/GenBank/DDBJ whole genome shotgun (WGS) entry which is preliminary data.</text>
</comment>
<keyword evidence="2" id="KW-1185">Reference proteome</keyword>
<dbReference type="InterPro" id="IPR031009">
    <property type="entry name" value="Tcm_partner"/>
</dbReference>
<accession>A0A4R2ILK5</accession>
<evidence type="ECO:0000313" key="1">
    <source>
        <dbReference type="EMBL" id="TCO43575.1"/>
    </source>
</evidence>
<sequence length="382" mass="42594">MSANKNFFESPQAAAIYKHKLIKSYIPAWAGKVGSTSTGKRVVVYDAYSGPGRYEDNEPGSPELLVDTAAAMAALRSVRTVFSEKENAYCERLSAMLAEKEINPATYDVRVGPVEDHMDAVLAEAGDLPLFVFLDPFGLTIPFDRVVQVMKGRDKSGYSRVLQPKTELLMNFSYEAVRRISGVVRSDKDYRAREGQIESLNRALGDTWWQALARDEPEGWVQQVLEGYADRVAAAVGGGCGYITAAVADSLEAKPVYELILFTLHLDGFWEMARSMSMARKEWRQWLADRREQETGGQVEFRGLDFDDDELAWVEEIAANIESVLKATARFRIESELGTILGRTLGLARETHIRRALKALQKKGVIADVPKGDLQRAYIARA</sequence>
<protein>
    <submittedName>
        <fullName evidence="1">Three-Cys-motif partner protein</fullName>
    </submittedName>
</protein>
<reference evidence="1 2" key="1">
    <citation type="journal article" date="2015" name="Stand. Genomic Sci.">
        <title>Genomic Encyclopedia of Bacterial and Archaeal Type Strains, Phase III: the genomes of soil and plant-associated and newly described type strains.</title>
        <authorList>
            <person name="Whitman W.B."/>
            <person name="Woyke T."/>
            <person name="Klenk H.P."/>
            <person name="Zhou Y."/>
            <person name="Lilburn T.G."/>
            <person name="Beck B.J."/>
            <person name="De Vos P."/>
            <person name="Vandamme P."/>
            <person name="Eisen J.A."/>
            <person name="Garrity G."/>
            <person name="Hugenholtz P."/>
            <person name="Kyrpides N.C."/>
        </authorList>
    </citation>
    <scope>NUCLEOTIDE SEQUENCE [LARGE SCALE GENOMIC DNA]</scope>
    <source>
        <strain evidence="1 2">VKM Ac-2541</strain>
    </source>
</reference>
<dbReference type="NCBIfam" id="TIGR04474">
    <property type="entry name" value="tcm_partner"/>
    <property type="match status" value="1"/>
</dbReference>